<sequence>MDSLSSGRGEGRSIDWSHPMSNSAHLPPKSPGYSMFGGSSLFEGGNIFNVHSSFPSRGSSHKRTPSAGYLPQLQRPWLEEILESPDGDIVATVKKGSHRRSSSDSAAFQESPYDFKSIVAGQSTGEEEYMCGARGAHALRNMIPDYNSINRLDEEQLISVLAKMEPFQRQPKQGADGTGISRAMIANAVRPSSSGDNWTLERGMRHLLRNSLHGSSNNTVVWENLRKQKPTNVNAESVSDSNSHSEGSNDEQRVSLGKCKSEAQVQNMREGDCSHQGQQEDTQTSSEQIDLSLDPKKAKRILANRQSAQRSRVRKLQYISELEMSVNALQAEVTSLSQQLGLYDHRRVVMTAENVILKQKLATLGQTQRLKEAHSEALMKEVERLSNQHQQQLPPLHPPGFDIPQKKFSKWDLGPQQQHSPLSPTGYELLKQQFSKLDLGAQHQQKQQQQLPPLSPTGYELQLHRFSKVDLGSQKQQLPPLSPIP</sequence>
<dbReference type="InterPro" id="IPR004827">
    <property type="entry name" value="bZIP"/>
</dbReference>
<evidence type="ECO:0000313" key="7">
    <source>
        <dbReference type="Proteomes" id="UP001497512"/>
    </source>
</evidence>
<dbReference type="Gene3D" id="1.20.5.170">
    <property type="match status" value="1"/>
</dbReference>
<proteinExistence type="predicted"/>
<dbReference type="PANTHER" id="PTHR46391">
    <property type="entry name" value="BASIC LEUCINE ZIPPER 34"/>
    <property type="match status" value="1"/>
</dbReference>
<dbReference type="Proteomes" id="UP001497512">
    <property type="component" value="Chromosome 9"/>
</dbReference>
<reference evidence="6" key="1">
    <citation type="submission" date="2024-02" db="EMBL/GenBank/DDBJ databases">
        <authorList>
            <consortium name="ELIXIR-Norway"/>
            <consortium name="Elixir Norway"/>
        </authorList>
    </citation>
    <scope>NUCLEOTIDE SEQUENCE</scope>
</reference>
<dbReference type="PROSITE" id="PS50217">
    <property type="entry name" value="BZIP"/>
    <property type="match status" value="1"/>
</dbReference>
<keyword evidence="1" id="KW-0805">Transcription regulation</keyword>
<dbReference type="PROSITE" id="PS00036">
    <property type="entry name" value="BZIP_BASIC"/>
    <property type="match status" value="1"/>
</dbReference>
<keyword evidence="3" id="KW-0539">Nucleus</keyword>
<evidence type="ECO:0000313" key="6">
    <source>
        <dbReference type="EMBL" id="CAK9236868.1"/>
    </source>
</evidence>
<organism evidence="6 7">
    <name type="scientific">Sphagnum troendelagicum</name>
    <dbReference type="NCBI Taxonomy" id="128251"/>
    <lineage>
        <taxon>Eukaryota</taxon>
        <taxon>Viridiplantae</taxon>
        <taxon>Streptophyta</taxon>
        <taxon>Embryophyta</taxon>
        <taxon>Bryophyta</taxon>
        <taxon>Sphagnophytina</taxon>
        <taxon>Sphagnopsida</taxon>
        <taxon>Sphagnales</taxon>
        <taxon>Sphagnaceae</taxon>
        <taxon>Sphagnum</taxon>
    </lineage>
</organism>
<feature type="compositionally biased region" description="Polar residues" evidence="4">
    <location>
        <begin position="275"/>
        <end position="289"/>
    </location>
</feature>
<dbReference type="CDD" id="cd14703">
    <property type="entry name" value="bZIP_plant_RF2"/>
    <property type="match status" value="1"/>
</dbReference>
<feature type="compositionally biased region" description="Polar residues" evidence="4">
    <location>
        <begin position="230"/>
        <end position="246"/>
    </location>
</feature>
<evidence type="ECO:0000256" key="4">
    <source>
        <dbReference type="SAM" id="MobiDB-lite"/>
    </source>
</evidence>
<feature type="region of interest" description="Disordered" evidence="4">
    <location>
        <begin position="226"/>
        <end position="290"/>
    </location>
</feature>
<evidence type="ECO:0000259" key="5">
    <source>
        <dbReference type="PROSITE" id="PS50217"/>
    </source>
</evidence>
<dbReference type="EMBL" id="OZ019901">
    <property type="protein sequence ID" value="CAK9236868.1"/>
    <property type="molecule type" value="Genomic_DNA"/>
</dbReference>
<name>A0ABP0V427_9BRYO</name>
<evidence type="ECO:0000256" key="2">
    <source>
        <dbReference type="ARBA" id="ARBA00023163"/>
    </source>
</evidence>
<dbReference type="InterPro" id="IPR052483">
    <property type="entry name" value="bZIP_transcription_regulators"/>
</dbReference>
<feature type="region of interest" description="Disordered" evidence="4">
    <location>
        <begin position="387"/>
        <end position="424"/>
    </location>
</feature>
<keyword evidence="2" id="KW-0804">Transcription</keyword>
<protein>
    <recommendedName>
        <fullName evidence="5">BZIP domain-containing protein</fullName>
    </recommendedName>
</protein>
<evidence type="ECO:0000256" key="1">
    <source>
        <dbReference type="ARBA" id="ARBA00023015"/>
    </source>
</evidence>
<dbReference type="SMART" id="SM00338">
    <property type="entry name" value="BRLZ"/>
    <property type="match status" value="1"/>
</dbReference>
<gene>
    <name evidence="6" type="ORF">CSSPTR1EN2_LOCUS23268</name>
</gene>
<evidence type="ECO:0000256" key="3">
    <source>
        <dbReference type="ARBA" id="ARBA00023242"/>
    </source>
</evidence>
<dbReference type="InterPro" id="IPR046347">
    <property type="entry name" value="bZIP_sf"/>
</dbReference>
<keyword evidence="7" id="KW-1185">Reference proteome</keyword>
<dbReference type="InterPro" id="IPR044759">
    <property type="entry name" value="bZIP_RF2"/>
</dbReference>
<accession>A0ABP0V427</accession>
<feature type="domain" description="BZIP" evidence="5">
    <location>
        <begin position="294"/>
        <end position="340"/>
    </location>
</feature>
<dbReference type="Pfam" id="PF00170">
    <property type="entry name" value="bZIP_1"/>
    <property type="match status" value="1"/>
</dbReference>
<dbReference type="SUPFAM" id="SSF57959">
    <property type="entry name" value="Leucine zipper domain"/>
    <property type="match status" value="1"/>
</dbReference>
<feature type="region of interest" description="Disordered" evidence="4">
    <location>
        <begin position="1"/>
        <end position="24"/>
    </location>
</feature>
<dbReference type="PANTHER" id="PTHR46391:SF35">
    <property type="entry name" value="BASIC LEUCINE ZIPPER 34-LIKE ISOFORM X1"/>
    <property type="match status" value="1"/>
</dbReference>